<dbReference type="InParanoid" id="A0A6J2W271"/>
<dbReference type="CTD" id="10584"/>
<dbReference type="PANTHER" id="PTHR22799">
    <property type="entry name" value="TETRANECTIN-RELATED"/>
    <property type="match status" value="1"/>
</dbReference>
<evidence type="ECO:0000256" key="3">
    <source>
        <dbReference type="ARBA" id="ARBA00022729"/>
    </source>
</evidence>
<evidence type="ECO:0000256" key="1">
    <source>
        <dbReference type="ARBA" id="ARBA00004613"/>
    </source>
</evidence>
<evidence type="ECO:0000256" key="4">
    <source>
        <dbReference type="ARBA" id="ARBA00022734"/>
    </source>
</evidence>
<dbReference type="Pfam" id="PF01391">
    <property type="entry name" value="Collagen"/>
    <property type="match status" value="1"/>
</dbReference>
<evidence type="ECO:0000256" key="8">
    <source>
        <dbReference type="SAM" id="SignalP"/>
    </source>
</evidence>
<dbReference type="GO" id="GO:0030246">
    <property type="term" value="F:carbohydrate binding"/>
    <property type="evidence" value="ECO:0007669"/>
    <property type="project" value="UniProtKB-KW"/>
</dbReference>
<feature type="chain" id="PRO_5026801084" evidence="8">
    <location>
        <begin position="26"/>
        <end position="270"/>
    </location>
</feature>
<dbReference type="AlphaFoldDB" id="A0A6J2W271"/>
<feature type="signal peptide" evidence="8">
    <location>
        <begin position="1"/>
        <end position="25"/>
    </location>
</feature>
<dbReference type="InterPro" id="IPR016186">
    <property type="entry name" value="C-type_lectin-like/link_sf"/>
</dbReference>
<dbReference type="PROSITE" id="PS50041">
    <property type="entry name" value="C_TYPE_LECTIN_2"/>
    <property type="match status" value="1"/>
</dbReference>
<dbReference type="GO" id="GO:0008083">
    <property type="term" value="F:growth factor activity"/>
    <property type="evidence" value="ECO:0007669"/>
    <property type="project" value="TreeGrafter"/>
</dbReference>
<dbReference type="GeneID" id="115818856"/>
<evidence type="ECO:0000259" key="9">
    <source>
        <dbReference type="PROSITE" id="PS50041"/>
    </source>
</evidence>
<proteinExistence type="predicted"/>
<evidence type="ECO:0000313" key="11">
    <source>
        <dbReference type="RefSeq" id="XP_030638214.1"/>
    </source>
</evidence>
<keyword evidence="4" id="KW-0430">Lectin</keyword>
<accession>A0A6J2W271</accession>
<evidence type="ECO:0000256" key="6">
    <source>
        <dbReference type="ARBA" id="ARBA00023119"/>
    </source>
</evidence>
<keyword evidence="3 8" id="KW-0732">Signal</keyword>
<protein>
    <submittedName>
        <fullName evidence="11">Collectin-10 isoform X1</fullName>
    </submittedName>
</protein>
<dbReference type="RefSeq" id="XP_030638214.1">
    <property type="nucleotide sequence ID" value="XM_030782354.1"/>
</dbReference>
<dbReference type="Gene3D" id="3.10.100.10">
    <property type="entry name" value="Mannose-Binding Protein A, subunit A"/>
    <property type="match status" value="1"/>
</dbReference>
<keyword evidence="5" id="KW-0106">Calcium</keyword>
<name>A0A6J2W271_CHACN</name>
<dbReference type="GO" id="GO:0005581">
    <property type="term" value="C:collagen trimer"/>
    <property type="evidence" value="ECO:0007669"/>
    <property type="project" value="UniProtKB-KW"/>
</dbReference>
<dbReference type="OrthoDB" id="8066719at2759"/>
<evidence type="ECO:0000256" key="5">
    <source>
        <dbReference type="ARBA" id="ARBA00022837"/>
    </source>
</evidence>
<evidence type="ECO:0000313" key="10">
    <source>
        <dbReference type="Proteomes" id="UP000504632"/>
    </source>
</evidence>
<dbReference type="SMART" id="SM00034">
    <property type="entry name" value="CLECT"/>
    <property type="match status" value="1"/>
</dbReference>
<feature type="domain" description="C-type lectin" evidence="9">
    <location>
        <begin position="144"/>
        <end position="258"/>
    </location>
</feature>
<dbReference type="InterPro" id="IPR016187">
    <property type="entry name" value="CTDL_fold"/>
</dbReference>
<evidence type="ECO:0000256" key="2">
    <source>
        <dbReference type="ARBA" id="ARBA00022525"/>
    </source>
</evidence>
<dbReference type="PANTHER" id="PTHR22799:SF1">
    <property type="entry name" value="C-TYPE LECTIN DOMAIN FAMILY 11 MEMBER A"/>
    <property type="match status" value="1"/>
</dbReference>
<dbReference type="Pfam" id="PF00059">
    <property type="entry name" value="Lectin_C"/>
    <property type="match status" value="1"/>
</dbReference>
<dbReference type="Gene3D" id="1.20.5.320">
    <property type="entry name" value="6-Phosphogluconate Dehydrogenase, domain 3"/>
    <property type="match status" value="1"/>
</dbReference>
<feature type="region of interest" description="Disordered" evidence="7">
    <location>
        <begin position="34"/>
        <end position="76"/>
    </location>
</feature>
<dbReference type="InterPro" id="IPR001304">
    <property type="entry name" value="C-type_lectin-like"/>
</dbReference>
<dbReference type="Proteomes" id="UP000504632">
    <property type="component" value="Chromosome 8"/>
</dbReference>
<organism evidence="10 11">
    <name type="scientific">Chanos chanos</name>
    <name type="common">Milkfish</name>
    <name type="synonym">Mugil chanos</name>
    <dbReference type="NCBI Taxonomy" id="29144"/>
    <lineage>
        <taxon>Eukaryota</taxon>
        <taxon>Metazoa</taxon>
        <taxon>Chordata</taxon>
        <taxon>Craniata</taxon>
        <taxon>Vertebrata</taxon>
        <taxon>Euteleostomi</taxon>
        <taxon>Actinopterygii</taxon>
        <taxon>Neopterygii</taxon>
        <taxon>Teleostei</taxon>
        <taxon>Ostariophysi</taxon>
        <taxon>Gonorynchiformes</taxon>
        <taxon>Chanidae</taxon>
        <taxon>Chanos</taxon>
    </lineage>
</organism>
<keyword evidence="2" id="KW-0964">Secreted</keyword>
<keyword evidence="10" id="KW-1185">Reference proteome</keyword>
<dbReference type="SUPFAM" id="SSF56436">
    <property type="entry name" value="C-type lectin-like"/>
    <property type="match status" value="1"/>
</dbReference>
<evidence type="ECO:0000256" key="7">
    <source>
        <dbReference type="SAM" id="MobiDB-lite"/>
    </source>
</evidence>
<dbReference type="GO" id="GO:0001503">
    <property type="term" value="P:ossification"/>
    <property type="evidence" value="ECO:0007669"/>
    <property type="project" value="TreeGrafter"/>
</dbReference>
<reference evidence="11" key="1">
    <citation type="submission" date="2025-08" db="UniProtKB">
        <authorList>
            <consortium name="RefSeq"/>
        </authorList>
    </citation>
    <scope>IDENTIFICATION</scope>
</reference>
<keyword evidence="6" id="KW-0176">Collagen</keyword>
<dbReference type="InterPro" id="IPR051663">
    <property type="entry name" value="CLec_Tetranectin-domain"/>
</dbReference>
<dbReference type="GO" id="GO:0005615">
    <property type="term" value="C:extracellular space"/>
    <property type="evidence" value="ECO:0007669"/>
    <property type="project" value="TreeGrafter"/>
</dbReference>
<comment type="subcellular location">
    <subcellularLocation>
        <location evidence="1">Secreted</location>
    </subcellularLocation>
</comment>
<gene>
    <name evidence="11" type="primary">colec10</name>
</gene>
<dbReference type="InterPro" id="IPR008160">
    <property type="entry name" value="Collagen"/>
</dbReference>
<sequence length="270" mass="28785">MVKESFSWTLLLFFVLYSRCSVVSASEVCSNTILPGSKGDPGEVGDEGDQGRLGKPGPPGHTGLAGNVGTKGEDGLMGKMGPMGDRGDKGEKGVDGPPGIKGKSGASCDCSRYRKVVWQMNINIGKLKNAVKFLKDVILGIKETEEKFYLIVKEARKFREALLNCKLRGGSLAMPRSADVNALLAGYVSEASLTHVFIGLQPGEVPGTHVYADQSPLTSYAAWGPEEPRGANVSCVQLDSAGSWSHAECDATKYYLCEFLKSRTVSAATQ</sequence>